<keyword evidence="1" id="KW-0732">Signal</keyword>
<feature type="signal peptide" evidence="1">
    <location>
        <begin position="1"/>
        <end position="21"/>
    </location>
</feature>
<organism evidence="2 3">
    <name type="scientific">Thalassiosira pseudonana</name>
    <name type="common">Marine diatom</name>
    <name type="synonym">Cyclotella nana</name>
    <dbReference type="NCBI Taxonomy" id="35128"/>
    <lineage>
        <taxon>Eukaryota</taxon>
        <taxon>Sar</taxon>
        <taxon>Stramenopiles</taxon>
        <taxon>Ochrophyta</taxon>
        <taxon>Bacillariophyta</taxon>
        <taxon>Coscinodiscophyceae</taxon>
        <taxon>Thalassiosirophycidae</taxon>
        <taxon>Thalassiosirales</taxon>
        <taxon>Thalassiosiraceae</taxon>
        <taxon>Thalassiosira</taxon>
    </lineage>
</organism>
<accession>B8BQG2</accession>
<name>B8BQG2_THAPS</name>
<evidence type="ECO:0000313" key="2">
    <source>
        <dbReference type="EMBL" id="EED96358.1"/>
    </source>
</evidence>
<dbReference type="eggNOG" id="ENOG502T0W8">
    <property type="taxonomic scope" value="Eukaryota"/>
</dbReference>
<proteinExistence type="predicted"/>
<dbReference type="InParanoid" id="B8BQG2"/>
<dbReference type="RefSeq" id="XP_002286717.1">
    <property type="nucleotide sequence ID" value="XM_002286681.1"/>
</dbReference>
<reference evidence="2 3" key="2">
    <citation type="journal article" date="2008" name="Nature">
        <title>The Phaeodactylum genome reveals the evolutionary history of diatom genomes.</title>
        <authorList>
            <person name="Bowler C."/>
            <person name="Allen A.E."/>
            <person name="Badger J.H."/>
            <person name="Grimwood J."/>
            <person name="Jabbari K."/>
            <person name="Kuo A."/>
            <person name="Maheswari U."/>
            <person name="Martens C."/>
            <person name="Maumus F."/>
            <person name="Otillar R.P."/>
            <person name="Rayko E."/>
            <person name="Salamov A."/>
            <person name="Vandepoele K."/>
            <person name="Beszteri B."/>
            <person name="Gruber A."/>
            <person name="Heijde M."/>
            <person name="Katinka M."/>
            <person name="Mock T."/>
            <person name="Valentin K."/>
            <person name="Verret F."/>
            <person name="Berges J.A."/>
            <person name="Brownlee C."/>
            <person name="Cadoret J.P."/>
            <person name="Chiovitti A."/>
            <person name="Choi C.J."/>
            <person name="Coesel S."/>
            <person name="De Martino A."/>
            <person name="Detter J.C."/>
            <person name="Durkin C."/>
            <person name="Falciatore A."/>
            <person name="Fournet J."/>
            <person name="Haruta M."/>
            <person name="Huysman M.J."/>
            <person name="Jenkins B.D."/>
            <person name="Jiroutova K."/>
            <person name="Jorgensen R.E."/>
            <person name="Joubert Y."/>
            <person name="Kaplan A."/>
            <person name="Kroger N."/>
            <person name="Kroth P.G."/>
            <person name="La Roche J."/>
            <person name="Lindquist E."/>
            <person name="Lommer M."/>
            <person name="Martin-Jezequel V."/>
            <person name="Lopez P.J."/>
            <person name="Lucas S."/>
            <person name="Mangogna M."/>
            <person name="McGinnis K."/>
            <person name="Medlin L.K."/>
            <person name="Montsant A."/>
            <person name="Oudot-Le Secq M.P."/>
            <person name="Napoli C."/>
            <person name="Obornik M."/>
            <person name="Parker M.S."/>
            <person name="Petit J.L."/>
            <person name="Porcel B.M."/>
            <person name="Poulsen N."/>
            <person name="Robison M."/>
            <person name="Rychlewski L."/>
            <person name="Rynearson T.A."/>
            <person name="Schmutz J."/>
            <person name="Shapiro H."/>
            <person name="Siaut M."/>
            <person name="Stanley M."/>
            <person name="Sussman M.R."/>
            <person name="Taylor A.R."/>
            <person name="Vardi A."/>
            <person name="von Dassow P."/>
            <person name="Vyverman W."/>
            <person name="Willis A."/>
            <person name="Wyrwicz L.S."/>
            <person name="Rokhsar D.S."/>
            <person name="Weissenbach J."/>
            <person name="Armbrust E.V."/>
            <person name="Green B.R."/>
            <person name="Van de Peer Y."/>
            <person name="Grigoriev I.V."/>
        </authorList>
    </citation>
    <scope>NUCLEOTIDE SEQUENCE [LARGE SCALE GENOMIC DNA]</scope>
    <source>
        <strain evidence="2 3">CCMP1335</strain>
    </source>
</reference>
<protein>
    <submittedName>
        <fullName evidence="2">Uncharacterized protein</fullName>
    </submittedName>
</protein>
<feature type="chain" id="PRO_5002868465" evidence="1">
    <location>
        <begin position="22"/>
        <end position="144"/>
    </location>
</feature>
<evidence type="ECO:0000313" key="3">
    <source>
        <dbReference type="Proteomes" id="UP000001449"/>
    </source>
</evidence>
<dbReference type="PaxDb" id="35128-Thaps1274"/>
<gene>
    <name evidence="2" type="ORF">THAPSDRAFT_1274</name>
</gene>
<dbReference type="Proteomes" id="UP000001449">
    <property type="component" value="Chromosome 1"/>
</dbReference>
<reference evidence="2 3" key="1">
    <citation type="journal article" date="2004" name="Science">
        <title>The genome of the diatom Thalassiosira pseudonana: ecology, evolution, and metabolism.</title>
        <authorList>
            <person name="Armbrust E.V."/>
            <person name="Berges J.A."/>
            <person name="Bowler C."/>
            <person name="Green B.R."/>
            <person name="Martinez D."/>
            <person name="Putnam N.H."/>
            <person name="Zhou S."/>
            <person name="Allen A.E."/>
            <person name="Apt K.E."/>
            <person name="Bechner M."/>
            <person name="Brzezinski M.A."/>
            <person name="Chaal B.K."/>
            <person name="Chiovitti A."/>
            <person name="Davis A.K."/>
            <person name="Demarest M.S."/>
            <person name="Detter J.C."/>
            <person name="Glavina T."/>
            <person name="Goodstein D."/>
            <person name="Hadi M.Z."/>
            <person name="Hellsten U."/>
            <person name="Hildebrand M."/>
            <person name="Jenkins B.D."/>
            <person name="Jurka J."/>
            <person name="Kapitonov V.V."/>
            <person name="Kroger N."/>
            <person name="Lau W.W."/>
            <person name="Lane T.W."/>
            <person name="Larimer F.W."/>
            <person name="Lippmeier J.C."/>
            <person name="Lucas S."/>
            <person name="Medina M."/>
            <person name="Montsant A."/>
            <person name="Obornik M."/>
            <person name="Parker M.S."/>
            <person name="Palenik B."/>
            <person name="Pazour G.J."/>
            <person name="Richardson P.M."/>
            <person name="Rynearson T.A."/>
            <person name="Saito M.A."/>
            <person name="Schwartz D.C."/>
            <person name="Thamatrakoln K."/>
            <person name="Valentin K."/>
            <person name="Vardi A."/>
            <person name="Wilkerson F.P."/>
            <person name="Rokhsar D.S."/>
        </authorList>
    </citation>
    <scope>NUCLEOTIDE SEQUENCE [LARGE SCALE GENOMIC DNA]</scope>
    <source>
        <strain evidence="2 3">CCMP1335</strain>
    </source>
</reference>
<keyword evidence="3" id="KW-1185">Reference proteome</keyword>
<dbReference type="AlphaFoldDB" id="B8BQG2"/>
<dbReference type="GeneID" id="7449792"/>
<dbReference type="KEGG" id="tps:THAPSDRAFT_1274"/>
<sequence>MFKSTLFATVIVSSVVVTSEAFVSHQSSSTSRLVQFSNDEKLWGVVEEEDLSRVSSFNFPNPLAELGDMLKNFDDVMDDFFNKRMGNGEVFYGKRKYKPSGKVEADYNGGGFSDFRKMEAAREFREERARIRAEMKEKAAADRK</sequence>
<dbReference type="EMBL" id="CM000638">
    <property type="protein sequence ID" value="EED96358.1"/>
    <property type="molecule type" value="Genomic_DNA"/>
</dbReference>
<dbReference type="HOGENOM" id="CLU_1800356_0_0_1"/>
<evidence type="ECO:0000256" key="1">
    <source>
        <dbReference type="SAM" id="SignalP"/>
    </source>
</evidence>